<evidence type="ECO:0000256" key="1">
    <source>
        <dbReference type="SAM" id="Phobius"/>
    </source>
</evidence>
<proteinExistence type="predicted"/>
<organism evidence="2 3">
    <name type="scientific">Litoreibacter meonggei</name>
    <dbReference type="NCBI Taxonomy" id="1049199"/>
    <lineage>
        <taxon>Bacteria</taxon>
        <taxon>Pseudomonadati</taxon>
        <taxon>Pseudomonadota</taxon>
        <taxon>Alphaproteobacteria</taxon>
        <taxon>Rhodobacterales</taxon>
        <taxon>Roseobacteraceae</taxon>
        <taxon>Litoreibacter</taxon>
    </lineage>
</organism>
<dbReference type="AlphaFoldDB" id="A0A497WYS5"/>
<gene>
    <name evidence="2" type="ORF">BCF46_1647</name>
</gene>
<protein>
    <submittedName>
        <fullName evidence="2">Uncharacterized protein</fullName>
    </submittedName>
</protein>
<evidence type="ECO:0000313" key="3">
    <source>
        <dbReference type="Proteomes" id="UP000269157"/>
    </source>
</evidence>
<feature type="transmembrane region" description="Helical" evidence="1">
    <location>
        <begin position="49"/>
        <end position="74"/>
    </location>
</feature>
<keyword evidence="3" id="KW-1185">Reference proteome</keyword>
<feature type="transmembrane region" description="Helical" evidence="1">
    <location>
        <begin position="20"/>
        <end position="37"/>
    </location>
</feature>
<keyword evidence="1" id="KW-1133">Transmembrane helix</keyword>
<sequence length="146" mass="15818">MSHYDETVFEIWRMAEKRCYYLMSAAGAGIGYSIATIDADIDVFQSRILLASLLCWAISFFSGLATIANLKIVIGGFAVTPNNLAEAKSKGSEEVEKLIQGINQFSSHLGARSKLHHSTQIAFLSFGALLLVMTKIDISKALGLAS</sequence>
<keyword evidence="1" id="KW-0812">Transmembrane</keyword>
<accession>A0A497WYS5</accession>
<dbReference type="OrthoDB" id="7867241at2"/>
<name>A0A497WYS5_9RHOB</name>
<reference evidence="2 3" key="1">
    <citation type="submission" date="2018-10" db="EMBL/GenBank/DDBJ databases">
        <title>Genomic Encyclopedia of Archaeal and Bacterial Type Strains, Phase II (KMG-II): from individual species to whole genera.</title>
        <authorList>
            <person name="Goeker M."/>
        </authorList>
    </citation>
    <scope>NUCLEOTIDE SEQUENCE [LARGE SCALE GENOMIC DNA]</scope>
    <source>
        <strain evidence="2 3">DSM 29466</strain>
    </source>
</reference>
<keyword evidence="1" id="KW-0472">Membrane</keyword>
<dbReference type="Proteomes" id="UP000269157">
    <property type="component" value="Unassembled WGS sequence"/>
</dbReference>
<dbReference type="RefSeq" id="WP_121023196.1">
    <property type="nucleotide sequence ID" value="NZ_RCCE01000002.1"/>
</dbReference>
<dbReference type="EMBL" id="RCCE01000002">
    <property type="protein sequence ID" value="RLJ59498.1"/>
    <property type="molecule type" value="Genomic_DNA"/>
</dbReference>
<evidence type="ECO:0000313" key="2">
    <source>
        <dbReference type="EMBL" id="RLJ59498.1"/>
    </source>
</evidence>
<comment type="caution">
    <text evidence="2">The sequence shown here is derived from an EMBL/GenBank/DDBJ whole genome shotgun (WGS) entry which is preliminary data.</text>
</comment>